<dbReference type="PANTHER" id="PTHR47957">
    <property type="entry name" value="ATP-DEPENDENT HELICASE HRQ1"/>
    <property type="match status" value="1"/>
</dbReference>
<dbReference type="InterPro" id="IPR014001">
    <property type="entry name" value="Helicase_ATP-bd"/>
</dbReference>
<dbReference type="Proteomes" id="UP000054408">
    <property type="component" value="Unassembled WGS sequence"/>
</dbReference>
<keyword evidence="1" id="KW-0547">Nucleotide-binding</keyword>
<dbReference type="RefSeq" id="XP_013758168.1">
    <property type="nucleotide sequence ID" value="XM_013902714.1"/>
</dbReference>
<evidence type="ECO:0000256" key="2">
    <source>
        <dbReference type="ARBA" id="ARBA00022840"/>
    </source>
</evidence>
<dbReference type="InterPro" id="IPR018973">
    <property type="entry name" value="MZB"/>
</dbReference>
<feature type="region of interest" description="Disordered" evidence="3">
    <location>
        <begin position="1150"/>
        <end position="1191"/>
    </location>
</feature>
<dbReference type="GO" id="GO:0005634">
    <property type="term" value="C:nucleus"/>
    <property type="evidence" value="ECO:0007669"/>
    <property type="project" value="TreeGrafter"/>
</dbReference>
<dbReference type="AlphaFoldDB" id="A0A0L0DCV3"/>
<dbReference type="GO" id="GO:0006289">
    <property type="term" value="P:nucleotide-excision repair"/>
    <property type="evidence" value="ECO:0007669"/>
    <property type="project" value="TreeGrafter"/>
</dbReference>
<dbReference type="Pfam" id="PF00271">
    <property type="entry name" value="Helicase_C"/>
    <property type="match status" value="1"/>
</dbReference>
<evidence type="ECO:0000259" key="4">
    <source>
        <dbReference type="PROSITE" id="PS51192"/>
    </source>
</evidence>
<evidence type="ECO:0000256" key="3">
    <source>
        <dbReference type="SAM" id="MobiDB-lite"/>
    </source>
</evidence>
<evidence type="ECO:0000256" key="1">
    <source>
        <dbReference type="ARBA" id="ARBA00022741"/>
    </source>
</evidence>
<dbReference type="eggNOG" id="KOG4150">
    <property type="taxonomic scope" value="Eukaryota"/>
</dbReference>
<dbReference type="Gene3D" id="3.40.50.300">
    <property type="entry name" value="P-loop containing nucleotide triphosphate hydrolases"/>
    <property type="match status" value="2"/>
</dbReference>
<dbReference type="OrthoDB" id="18781at2759"/>
<dbReference type="PROSITE" id="PS51192">
    <property type="entry name" value="HELICASE_ATP_BIND_1"/>
    <property type="match status" value="1"/>
</dbReference>
<feature type="compositionally biased region" description="Low complexity" evidence="3">
    <location>
        <begin position="31"/>
        <end position="47"/>
    </location>
</feature>
<dbReference type="Pfam" id="PF09369">
    <property type="entry name" value="MZB"/>
    <property type="match status" value="1"/>
</dbReference>
<evidence type="ECO:0000259" key="5">
    <source>
        <dbReference type="PROSITE" id="PS51194"/>
    </source>
</evidence>
<feature type="compositionally biased region" description="Basic and acidic residues" evidence="3">
    <location>
        <begin position="72"/>
        <end position="83"/>
    </location>
</feature>
<gene>
    <name evidence="6" type="ORF">AMSG_05118</name>
</gene>
<dbReference type="EMBL" id="GL349453">
    <property type="protein sequence ID" value="KNC49143.1"/>
    <property type="molecule type" value="Genomic_DNA"/>
</dbReference>
<dbReference type="InterPro" id="IPR011545">
    <property type="entry name" value="DEAD/DEAH_box_helicase_dom"/>
</dbReference>
<feature type="region of interest" description="Disordered" evidence="3">
    <location>
        <begin position="1"/>
        <end position="84"/>
    </location>
</feature>
<organism evidence="6 7">
    <name type="scientific">Thecamonas trahens ATCC 50062</name>
    <dbReference type="NCBI Taxonomy" id="461836"/>
    <lineage>
        <taxon>Eukaryota</taxon>
        <taxon>Apusozoa</taxon>
        <taxon>Apusomonadida</taxon>
        <taxon>Apusomonadidae</taxon>
        <taxon>Thecamonas</taxon>
    </lineage>
</organism>
<keyword evidence="7" id="KW-1185">Reference proteome</keyword>
<reference evidence="6 7" key="1">
    <citation type="submission" date="2010-05" db="EMBL/GenBank/DDBJ databases">
        <title>The Genome Sequence of Thecamonas trahens ATCC 50062.</title>
        <authorList>
            <consortium name="The Broad Institute Genome Sequencing Platform"/>
            <person name="Russ C."/>
            <person name="Cuomo C."/>
            <person name="Shea T."/>
            <person name="Young S.K."/>
            <person name="Zeng Q."/>
            <person name="Koehrsen M."/>
            <person name="Haas B."/>
            <person name="Borodovsky M."/>
            <person name="Guigo R."/>
            <person name="Alvarado L."/>
            <person name="Berlin A."/>
            <person name="Bochicchio J."/>
            <person name="Borenstein D."/>
            <person name="Chapman S."/>
            <person name="Chen Z."/>
            <person name="Freedman E."/>
            <person name="Gellesch M."/>
            <person name="Goldberg J."/>
            <person name="Griggs A."/>
            <person name="Gujja S."/>
            <person name="Heilman E."/>
            <person name="Heiman D."/>
            <person name="Hepburn T."/>
            <person name="Howarth C."/>
            <person name="Jen D."/>
            <person name="Larson L."/>
            <person name="Mehta T."/>
            <person name="Park D."/>
            <person name="Pearson M."/>
            <person name="Roberts A."/>
            <person name="Saif S."/>
            <person name="Shenoy N."/>
            <person name="Sisk P."/>
            <person name="Stolte C."/>
            <person name="Sykes S."/>
            <person name="Thomson T."/>
            <person name="Walk T."/>
            <person name="White J."/>
            <person name="Yandava C."/>
            <person name="Burger G."/>
            <person name="Gray M.W."/>
            <person name="Holland P.W.H."/>
            <person name="King N."/>
            <person name="Lang F.B.F."/>
            <person name="Roger A.J."/>
            <person name="Ruiz-Trillo I."/>
            <person name="Lander E."/>
            <person name="Nusbaum C."/>
        </authorList>
    </citation>
    <scope>NUCLEOTIDE SEQUENCE [LARGE SCALE GENOMIC DNA]</scope>
    <source>
        <strain evidence="6 7">ATCC 50062</strain>
    </source>
</reference>
<dbReference type="GeneID" id="25564598"/>
<dbReference type="PANTHER" id="PTHR47957:SF3">
    <property type="entry name" value="ATP-DEPENDENT HELICASE HRQ1"/>
    <property type="match status" value="1"/>
</dbReference>
<dbReference type="OMA" id="GAVHLHQ"/>
<dbReference type="GO" id="GO:0005524">
    <property type="term" value="F:ATP binding"/>
    <property type="evidence" value="ECO:0007669"/>
    <property type="project" value="UniProtKB-KW"/>
</dbReference>
<dbReference type="SMART" id="SM00490">
    <property type="entry name" value="HELICc"/>
    <property type="match status" value="1"/>
</dbReference>
<dbReference type="SUPFAM" id="SSF52540">
    <property type="entry name" value="P-loop containing nucleoside triphosphate hydrolases"/>
    <property type="match status" value="1"/>
</dbReference>
<dbReference type="CDD" id="cd18797">
    <property type="entry name" value="SF2_C_Hrq"/>
    <property type="match status" value="1"/>
</dbReference>
<dbReference type="Pfam" id="PF00270">
    <property type="entry name" value="DEAD"/>
    <property type="match status" value="1"/>
</dbReference>
<protein>
    <submittedName>
        <fullName evidence="6">DEAD/DEAH box family ATP-dependent RNA helicase</fullName>
    </submittedName>
</protein>
<name>A0A0L0DCV3_THETB</name>
<dbReference type="GO" id="GO:0003676">
    <property type="term" value="F:nucleic acid binding"/>
    <property type="evidence" value="ECO:0007669"/>
    <property type="project" value="InterPro"/>
</dbReference>
<proteinExistence type="predicted"/>
<feature type="domain" description="Helicase C-terminal" evidence="5">
    <location>
        <begin position="631"/>
        <end position="785"/>
    </location>
</feature>
<keyword evidence="6" id="KW-0347">Helicase</keyword>
<dbReference type="GO" id="GO:0036297">
    <property type="term" value="P:interstrand cross-link repair"/>
    <property type="evidence" value="ECO:0007669"/>
    <property type="project" value="TreeGrafter"/>
</dbReference>
<dbReference type="SMART" id="SM00487">
    <property type="entry name" value="DEXDc"/>
    <property type="match status" value="1"/>
</dbReference>
<keyword evidence="6" id="KW-0378">Hydrolase</keyword>
<dbReference type="InterPro" id="IPR001650">
    <property type="entry name" value="Helicase_C-like"/>
</dbReference>
<dbReference type="CDD" id="cd17923">
    <property type="entry name" value="DEXHc_Hrq1-like"/>
    <property type="match status" value="1"/>
</dbReference>
<accession>A0A0L0DCV3</accession>
<sequence length="1191" mass="127113">MDDDDDGLVPVPAARPRRLLDSRKRKRGRRGAAVEGEGTGTETASSAGGAGEEARPSPARKRARHLPTTTFLDDRPVRTDTTRSRAAVEASLPLPPAYRELCEVYVAARVTAEACSKLKLRPTFSRIAAMVRDSSNGQVILRPQHVVAWAAHAPQVIRLAPREVHDPGSASGNGKVPGVELIFGSQAGSSGRSRAVTLGRGVDDLQAAMLRSVHAAHGALLISLDPVLEAKPAEAKAISFAYVARHRSWHPAFAALLPALFRDMLPYEAKSSEARPGLEHADLLRGIAVAREMAAKGLVVSPHTAVAALASDIVHERLGCKLGPKDLTIREFMAHVQEATVYSGQLTYSEVQPPVAASLVSFSRAETEMGVRLGTALINAYSLSGIESLYSHQALALQALMRDGRNVIVTTATDSGKSLIFHAPVVTGLLDAAGGREPAALYIYPTKALAQDQLRSIRQLLASESLVASGLDNVVVDTYDADTSRKLRPGLRTKASVILTNPDMIHASLLGHHDLWASFFARLKYVVLDEAHYYHGVLGSHVALILRRLLRVFRHHAPGAPDPQFIMCSATIANPQAHAQALVPLPFVAVTADGAPRGERTFAVWDAAAAAAARAAAGAGNVSAVGSPFKEAAFLFAELVRHGLPVISFIDSRKAAELALMQARELLADEGLDKVIDVYRAGFLPGRRRQLESQLFRGELLGVTATNALELGVDIGTLSATLTVGIPGSVASLRQQMGRAGRNATDALGVFLPFSDPYNQYYAANPSALLHDELEELVLNPTNATLLKLHLACAAAELGLDAAGLHHELQAHGVVLAGVAHPAEGAPAVDNADTMLFSREPYAAALAALIADGSASQPIVTAGRAIVEYSGHESEPQRAFSIRSYTGADFRVINTASGETVEVLDSFDAIMRVYPDAVYLSEGASHIVTRFDALNSCAWITPADVDYYTEAVDHKAARDHAPVARKMMAVGTETVKAGWGPADVTMYVNYIRKRWKATTVVFDKIKVLPPLPPTVYATTVVWFTIPASAIAELEAADINVHEAIHAYEHLCLSLAPLFCTIDRKDIGGTLCDRSLLSAHAPRIMMFDAIPGGIGIAPTLYEALEQLWAAAAKVLASCPCKSGCPRCVHRPGCGEHNHLLSKAGARSLSKWFSPTSPSSGGSRSASAGGFVVDDDNDGDRPQQRRQAQRKRA</sequence>
<dbReference type="STRING" id="461836.A0A0L0DCV3"/>
<feature type="compositionally biased region" description="Low complexity" evidence="3">
    <location>
        <begin position="1152"/>
        <end position="1168"/>
    </location>
</feature>
<dbReference type="GO" id="GO:0043138">
    <property type="term" value="F:3'-5' DNA helicase activity"/>
    <property type="evidence" value="ECO:0007669"/>
    <property type="project" value="TreeGrafter"/>
</dbReference>
<dbReference type="InterPro" id="IPR027417">
    <property type="entry name" value="P-loop_NTPase"/>
</dbReference>
<feature type="domain" description="Helicase ATP-binding" evidence="4">
    <location>
        <begin position="398"/>
        <end position="590"/>
    </location>
</feature>
<evidence type="ECO:0000313" key="7">
    <source>
        <dbReference type="Proteomes" id="UP000054408"/>
    </source>
</evidence>
<dbReference type="PROSITE" id="PS51194">
    <property type="entry name" value="HELICASE_CTER"/>
    <property type="match status" value="1"/>
</dbReference>
<evidence type="ECO:0000313" key="6">
    <source>
        <dbReference type="EMBL" id="KNC49143.1"/>
    </source>
</evidence>
<keyword evidence="2" id="KW-0067">ATP-binding</keyword>